<evidence type="ECO:0000256" key="10">
    <source>
        <dbReference type="SAM" id="SignalP"/>
    </source>
</evidence>
<gene>
    <name evidence="12" type="ORF">AFUS01_LOCUS26745</name>
</gene>
<accession>A0A8J2KMD9</accession>
<dbReference type="Pfam" id="PF00246">
    <property type="entry name" value="Peptidase_M14"/>
    <property type="match status" value="1"/>
</dbReference>
<keyword evidence="3" id="KW-0121">Carboxypeptidase</keyword>
<evidence type="ECO:0000256" key="4">
    <source>
        <dbReference type="ARBA" id="ARBA00022670"/>
    </source>
</evidence>
<dbReference type="InterPro" id="IPR000834">
    <property type="entry name" value="Peptidase_M14"/>
</dbReference>
<name>A0A8J2KMD9_9HEXA</name>
<keyword evidence="8" id="KW-0482">Metalloprotease</keyword>
<comment type="cofactor">
    <cofactor evidence="1">
        <name>Zn(2+)</name>
        <dbReference type="ChEBI" id="CHEBI:29105"/>
    </cofactor>
</comment>
<dbReference type="Pfam" id="PF02244">
    <property type="entry name" value="Propep_M14"/>
    <property type="match status" value="1"/>
</dbReference>
<keyword evidence="5" id="KW-0479">Metal-binding</keyword>
<dbReference type="GO" id="GO:0006508">
    <property type="term" value="P:proteolysis"/>
    <property type="evidence" value="ECO:0007669"/>
    <property type="project" value="UniProtKB-KW"/>
</dbReference>
<dbReference type="Proteomes" id="UP000708208">
    <property type="component" value="Unassembled WGS sequence"/>
</dbReference>
<dbReference type="EMBL" id="CAJVCH010361194">
    <property type="protein sequence ID" value="CAG7816111.1"/>
    <property type="molecule type" value="Genomic_DNA"/>
</dbReference>
<evidence type="ECO:0000259" key="11">
    <source>
        <dbReference type="PROSITE" id="PS52035"/>
    </source>
</evidence>
<evidence type="ECO:0000256" key="1">
    <source>
        <dbReference type="ARBA" id="ARBA00001947"/>
    </source>
</evidence>
<evidence type="ECO:0000256" key="2">
    <source>
        <dbReference type="ARBA" id="ARBA00005988"/>
    </source>
</evidence>
<feature type="chain" id="PRO_5035227478" description="Peptidase M14 domain-containing protein" evidence="10">
    <location>
        <begin position="17"/>
        <end position="409"/>
    </location>
</feature>
<keyword evidence="4" id="KW-0645">Protease</keyword>
<evidence type="ECO:0000256" key="6">
    <source>
        <dbReference type="ARBA" id="ARBA00022801"/>
    </source>
</evidence>
<dbReference type="GO" id="GO:0008270">
    <property type="term" value="F:zinc ion binding"/>
    <property type="evidence" value="ECO:0007669"/>
    <property type="project" value="InterPro"/>
</dbReference>
<evidence type="ECO:0000256" key="8">
    <source>
        <dbReference type="ARBA" id="ARBA00023049"/>
    </source>
</evidence>
<dbReference type="AlphaFoldDB" id="A0A8J2KMD9"/>
<proteinExistence type="inferred from homology"/>
<evidence type="ECO:0000256" key="5">
    <source>
        <dbReference type="ARBA" id="ARBA00022723"/>
    </source>
</evidence>
<dbReference type="InterPro" id="IPR003146">
    <property type="entry name" value="M14A_act_pep"/>
</dbReference>
<dbReference type="FunFam" id="3.40.630.10:FF:000001">
    <property type="entry name" value="Carboxypeptidase B"/>
    <property type="match status" value="1"/>
</dbReference>
<dbReference type="PANTHER" id="PTHR11705">
    <property type="entry name" value="PROTEASE FAMILY M14 CARBOXYPEPTIDASE A,B"/>
    <property type="match status" value="1"/>
</dbReference>
<protein>
    <recommendedName>
        <fullName evidence="11">Peptidase M14 domain-containing protein</fullName>
    </recommendedName>
</protein>
<dbReference type="CDD" id="cd03860">
    <property type="entry name" value="M14_CP_A-B_like"/>
    <property type="match status" value="1"/>
</dbReference>
<dbReference type="SMART" id="SM00631">
    <property type="entry name" value="Zn_pept"/>
    <property type="match status" value="1"/>
</dbReference>
<dbReference type="OrthoDB" id="3626597at2759"/>
<evidence type="ECO:0000313" key="13">
    <source>
        <dbReference type="Proteomes" id="UP000708208"/>
    </source>
</evidence>
<dbReference type="PROSITE" id="PS52035">
    <property type="entry name" value="PEPTIDASE_M14"/>
    <property type="match status" value="1"/>
</dbReference>
<reference evidence="12" key="1">
    <citation type="submission" date="2021-06" db="EMBL/GenBank/DDBJ databases">
        <authorList>
            <person name="Hodson N. C."/>
            <person name="Mongue J. A."/>
            <person name="Jaron S. K."/>
        </authorList>
    </citation>
    <scope>NUCLEOTIDE SEQUENCE</scope>
</reference>
<feature type="domain" description="Peptidase M14" evidence="11">
    <location>
        <begin position="112"/>
        <end position="408"/>
    </location>
</feature>
<dbReference type="PROSITE" id="PS00132">
    <property type="entry name" value="CARBOXYPEPT_ZN_1"/>
    <property type="match status" value="1"/>
</dbReference>
<dbReference type="GO" id="GO:0004181">
    <property type="term" value="F:metallocarboxypeptidase activity"/>
    <property type="evidence" value="ECO:0007669"/>
    <property type="project" value="InterPro"/>
</dbReference>
<sequence length="409" mass="45550">MKLILTLIGCIAAVSALPARFDGHQVLRTYPTSAEHVEKLVALGDTYDFWSTPKLNVPTDIRVDPVNNALLRQFLTKLGIKYEILIKDLQKRIYWESKSMGNSVNAAFDWTSYHSTTEIQNFLVDISAQHKDISEVITIGKSTEGRDLKLIRIGANGGTRKKAYFMDGGIHAREWISPAITTWFVNELLSNRNKYTALLNQVDFYILPVANVDGYEYTRSSSRMWRKTRSINSGSTCVGVDPNRNFDVEFGGPGTSSSPCSEIYKGEKAFSEPETKAIRDFVVSRGKTTADWKIYNAIHSYAQMILTPWGYTYDLPADYRKMRDLGDKAAAALKAVHGTQYKVGSVTEILSAGAGGSDDWAYGSGNFEYSYTIEVRDTGAYGFILPPQQIIPTAQETFQAVLTMANALI</sequence>
<dbReference type="PANTHER" id="PTHR11705:SF91">
    <property type="entry name" value="FI01817P-RELATED"/>
    <property type="match status" value="1"/>
</dbReference>
<evidence type="ECO:0000256" key="3">
    <source>
        <dbReference type="ARBA" id="ARBA00022645"/>
    </source>
</evidence>
<keyword evidence="6" id="KW-0378">Hydrolase</keyword>
<feature type="signal peptide" evidence="10">
    <location>
        <begin position="1"/>
        <end position="16"/>
    </location>
</feature>
<evidence type="ECO:0000256" key="7">
    <source>
        <dbReference type="ARBA" id="ARBA00022833"/>
    </source>
</evidence>
<feature type="active site" description="Proton donor/acceptor" evidence="9">
    <location>
        <position position="374"/>
    </location>
</feature>
<keyword evidence="10" id="KW-0732">Signal</keyword>
<comment type="caution">
    <text evidence="12">The sequence shown here is derived from an EMBL/GenBank/DDBJ whole genome shotgun (WGS) entry which is preliminary data.</text>
</comment>
<evidence type="ECO:0000256" key="9">
    <source>
        <dbReference type="PROSITE-ProRule" id="PRU01379"/>
    </source>
</evidence>
<comment type="similarity">
    <text evidence="2 9">Belongs to the peptidase M14 family.</text>
</comment>
<organism evidence="12 13">
    <name type="scientific">Allacma fusca</name>
    <dbReference type="NCBI Taxonomy" id="39272"/>
    <lineage>
        <taxon>Eukaryota</taxon>
        <taxon>Metazoa</taxon>
        <taxon>Ecdysozoa</taxon>
        <taxon>Arthropoda</taxon>
        <taxon>Hexapoda</taxon>
        <taxon>Collembola</taxon>
        <taxon>Symphypleona</taxon>
        <taxon>Sminthuridae</taxon>
        <taxon>Allacma</taxon>
    </lineage>
</organism>
<keyword evidence="13" id="KW-1185">Reference proteome</keyword>
<keyword evidence="7" id="KW-0862">Zinc</keyword>
<evidence type="ECO:0000313" key="12">
    <source>
        <dbReference type="EMBL" id="CAG7816111.1"/>
    </source>
</evidence>
<dbReference type="GO" id="GO:0005615">
    <property type="term" value="C:extracellular space"/>
    <property type="evidence" value="ECO:0007669"/>
    <property type="project" value="TreeGrafter"/>
</dbReference>
<dbReference type="InterPro" id="IPR057246">
    <property type="entry name" value="CARBOXYPEPT_ZN_1"/>
</dbReference>